<dbReference type="InterPro" id="IPR036728">
    <property type="entry name" value="PBP_GOBP_sf"/>
</dbReference>
<evidence type="ECO:0000256" key="6">
    <source>
        <dbReference type="SAM" id="SignalP"/>
    </source>
</evidence>
<dbReference type="Bgee" id="FBgn0034470">
    <property type="expression patterns" value="Expressed in adult hindgut (Drosophila) and 135 other cell types or tissues"/>
</dbReference>
<reference evidence="7" key="14">
    <citation type="submission" date="2020-04" db="EMBL/GenBank/DDBJ databases">
        <authorList>
            <consortium name="FlyBase"/>
        </authorList>
    </citation>
    <scope>NUCLEOTIDE SEQUENCE</scope>
</reference>
<dbReference type="BioGRID-ORCS" id="37266">
    <property type="hits" value="0 hits in 1 CRISPR screen"/>
</dbReference>
<dbReference type="GeneID" id="37266"/>
<evidence type="ECO:0000256" key="2">
    <source>
        <dbReference type="ARBA" id="ARBA00008098"/>
    </source>
</evidence>
<dbReference type="GO" id="GO:0005576">
    <property type="term" value="C:extracellular region"/>
    <property type="evidence" value="ECO:0007669"/>
    <property type="project" value="UniProtKB-SubCell"/>
</dbReference>
<dbReference type="CTD" id="37266"/>
<reference evidence="7 10" key="4">
    <citation type="journal article" date="2002" name="Genome Biol.">
        <title>The transposable elements of the Drosophila melanogaster euchromatin: a genomics perspective.</title>
        <authorList>
            <person name="Kaminker J.S."/>
            <person name="Bergman C.M."/>
            <person name="Kronmiller B."/>
            <person name="Carlson J."/>
            <person name="Svirskas R."/>
            <person name="Patel S."/>
            <person name="Frise E."/>
            <person name="Wheeler D.A."/>
            <person name="Lewis S.E."/>
            <person name="Rubin G.M."/>
            <person name="Ashburner M."/>
            <person name="Celniker S.E."/>
        </authorList>
    </citation>
    <scope>NUCLEOTIDE SEQUENCE [LARGE SCALE GENOMIC DNA]</scope>
    <source>
        <strain evidence="10">Berkeley</strain>
    </source>
</reference>
<dbReference type="SUPFAM" id="SSF47565">
    <property type="entry name" value="Insect pheromone/odorant-binding proteins"/>
    <property type="match status" value="1"/>
</dbReference>
<dbReference type="KEGG" id="dme:Dmel_CG11218"/>
<evidence type="ECO:0000313" key="10">
    <source>
        <dbReference type="Proteomes" id="UP000000803"/>
    </source>
</evidence>
<dbReference type="GO" id="GO:0007608">
    <property type="term" value="P:sensory perception of smell"/>
    <property type="evidence" value="ECO:0007669"/>
    <property type="project" value="UniProtKB-ARBA"/>
</dbReference>
<evidence type="ECO:0000256" key="1">
    <source>
        <dbReference type="ARBA" id="ARBA00004613"/>
    </source>
</evidence>
<gene>
    <name evidence="7 9" type="primary">Obp56d</name>
    <name evidence="7" type="synonym">56d</name>
    <name evidence="7" type="synonym">BcDNA:RE22207</name>
    <name evidence="7" type="synonym">BEST:GH09027</name>
    <name evidence="7" type="synonym">CT31326</name>
    <name evidence="7" type="synonym">Dmel\CG11218</name>
    <name evidence="7" type="synonym">DmelObp56d</name>
    <name evidence="7" type="synonym">OBP56d</name>
    <name evidence="7" type="synonym">obp56d</name>
    <name evidence="7" type="synonym">RH69634p</name>
    <name evidence="7 9" type="ORF">CG11218</name>
    <name evidence="7" type="ORF">Dmel_CG11218</name>
</gene>
<dbReference type="EMBL" id="KX531742">
    <property type="protein sequence ID" value="ANY27552.1"/>
    <property type="molecule type" value="mRNA"/>
</dbReference>
<evidence type="ECO:0000313" key="8">
    <source>
        <dbReference type="EMBL" id="ANY27552.1"/>
    </source>
</evidence>
<reference evidence="7" key="11">
    <citation type="journal article" date="2015" name="G3 (Bethesda)">
        <title>Gene Model Annotations for Drosophila melanogaster: The Rule-Benders.</title>
        <authorList>
            <consortium name="FlyBase Consortium"/>
            <person name="Crosby M.A."/>
            <person name="Gramates L.S."/>
            <person name="Dos Santos G."/>
            <person name="Matthews B.B."/>
            <person name="St Pierre S.E."/>
            <person name="Zhou P."/>
            <person name="Schroeder A.J."/>
            <person name="Falls K."/>
            <person name="Emmert D.B."/>
            <person name="Russo S.M."/>
            <person name="Gelbart W.M."/>
            <person name="null"/>
        </authorList>
    </citation>
    <scope>NUCLEOTIDE SEQUENCE</scope>
</reference>
<protein>
    <submittedName>
        <fullName evidence="8">GEO07517p1</fullName>
    </submittedName>
    <submittedName>
        <fullName evidence="7">Odorant-binding protein 56d, isoform B</fullName>
    </submittedName>
</protein>
<evidence type="ECO:0000256" key="5">
    <source>
        <dbReference type="ARBA" id="ARBA00023157"/>
    </source>
</evidence>
<dbReference type="PANTHER" id="PTHR11857">
    <property type="entry name" value="ODORANT BINDING PROTEIN-RELATED"/>
    <property type="match status" value="1"/>
</dbReference>
<keyword evidence="3" id="KW-0964">Secreted</keyword>
<sequence>MKFLIVLSVILAISAAELQLSDEQKAVAHANGALCAQQEGITKDQAIALRNGNFDDSDPKVKCFANCFLEKIGFLINGEVQPDVVLAKLGPLAGEDAVKAVQAKCDATKGADKCDTAYQLFECYYKNRAHI</sequence>
<dbReference type="Pfam" id="PF01395">
    <property type="entry name" value="PBP_GOBP"/>
    <property type="match status" value="1"/>
</dbReference>
<keyword evidence="10" id="KW-1185">Reference proteome</keyword>
<dbReference type="CDD" id="cd23992">
    <property type="entry name" value="PBP_GOBP"/>
    <property type="match status" value="1"/>
</dbReference>
<reference evidence="7 10" key="2">
    <citation type="journal article" date="2002" name="Genome Biol.">
        <title>Finishing a whole-genome shotgun: release 3 of the Drosophila melanogaster euchromatic genome sequence.</title>
        <authorList>
            <person name="Celniker S.E."/>
            <person name="Wheeler D.A."/>
            <person name="Kronmiller B."/>
            <person name="Carlson J.W."/>
            <person name="Halpern A."/>
            <person name="Patel S."/>
            <person name="Adams M."/>
            <person name="Champe M."/>
            <person name="Dugan S.P."/>
            <person name="Frise E."/>
            <person name="Hodgson A."/>
            <person name="George R.A."/>
            <person name="Hoskins R.A."/>
            <person name="Laverty T."/>
            <person name="Muzny D.M."/>
            <person name="Nelson C.R."/>
            <person name="Pacleb J.M."/>
            <person name="Park S."/>
            <person name="Pfeiffer B.D."/>
            <person name="Richards S."/>
            <person name="Sodergren E.J."/>
            <person name="Svirskas R."/>
            <person name="Tabor P.E."/>
            <person name="Wan K."/>
            <person name="Stapleton M."/>
            <person name="Sutton G.G."/>
            <person name="Venter C."/>
            <person name="Weinstock G."/>
            <person name="Scherer S.E."/>
            <person name="Myers E.W."/>
            <person name="Gibbs R.A."/>
            <person name="Rubin G.M."/>
        </authorList>
    </citation>
    <scope>NUCLEOTIDE SEQUENCE [LARGE SCALE GENOMIC DNA]</scope>
    <source>
        <strain evidence="10">Berkeley</strain>
    </source>
</reference>
<proteinExistence type="evidence at protein level"/>
<reference evidence="7 10" key="5">
    <citation type="journal article" date="2002" name="Genome Biol.">
        <title>Heterochromatic sequences in a Drosophila whole-genome shotgun assembly.</title>
        <authorList>
            <person name="Hoskins R.A."/>
            <person name="Smith C.D."/>
            <person name="Carlson J.W."/>
            <person name="Carvalho A.B."/>
            <person name="Halpern A."/>
            <person name="Kaminker J.S."/>
            <person name="Kennedy C."/>
            <person name="Mungall C.J."/>
            <person name="Sullivan B.A."/>
            <person name="Sutton G.G."/>
            <person name="Yasuhara J.C."/>
            <person name="Wakimoto B.T."/>
            <person name="Myers E.W."/>
            <person name="Celniker S.E."/>
            <person name="Rubin G.M."/>
            <person name="Karpen G.H."/>
        </authorList>
    </citation>
    <scope>NUCLEOTIDE SEQUENCE [LARGE SCALE GENOMIC DNA]</scope>
    <source>
        <strain evidence="10">Berkeley</strain>
    </source>
</reference>
<dbReference type="RefSeq" id="NP_001286619.1">
    <property type="nucleotide sequence ID" value="NM_001299690.1"/>
</dbReference>
<reference evidence="7 10" key="9">
    <citation type="journal article" date="2007" name="Science">
        <title>Sequence finishing and mapping of Drosophila melanogaster heterochromatin.</title>
        <authorList>
            <person name="Hoskins R.A."/>
            <person name="Carlson J.W."/>
            <person name="Kennedy C."/>
            <person name="Acevedo D."/>
            <person name="Evans-Holm M."/>
            <person name="Frise E."/>
            <person name="Wan K.H."/>
            <person name="Park S."/>
            <person name="Mendez-Lago M."/>
            <person name="Rossi F."/>
            <person name="Villasante A."/>
            <person name="Dimitri P."/>
            <person name="Karpen G.H."/>
            <person name="Celniker S.E."/>
        </authorList>
    </citation>
    <scope>NUCLEOTIDE SEQUENCE [LARGE SCALE GENOMIC DNA]</scope>
    <source>
        <strain evidence="10">Berkeley</strain>
    </source>
</reference>
<dbReference type="RefSeq" id="NP_611444.2">
    <property type="nucleotide sequence ID" value="NM_137600.3"/>
</dbReference>
<dbReference type="OrthoDB" id="6601693at2759"/>
<dbReference type="FunFam" id="1.10.238.20:FF:000001">
    <property type="entry name" value="General odorant-binding protein lush"/>
    <property type="match status" value="1"/>
</dbReference>
<dbReference type="EMBL" id="AE013599">
    <property type="protein sequence ID" value="AHN56414.1"/>
    <property type="molecule type" value="Genomic_DNA"/>
</dbReference>
<reference evidence="7" key="12">
    <citation type="journal article" date="2015" name="Genome Res.">
        <title>The Release 6 reference sequence of the Drosophila melanogaster genome.</title>
        <authorList>
            <person name="Hoskins R.A."/>
            <person name="Carlson J.W."/>
            <person name="Wan K.H."/>
            <person name="Park S."/>
            <person name="Mendez I."/>
            <person name="Galle S.E."/>
            <person name="Booth B.W."/>
            <person name="Pfeiffer B.D."/>
            <person name="George R.A."/>
            <person name="Svirskas R."/>
            <person name="Krzywinski M."/>
            <person name="Schein J."/>
            <person name="Accardo M.C."/>
            <person name="Damia E."/>
            <person name="Messina G."/>
            <person name="Mendez-Lago M."/>
            <person name="de Pablos B."/>
            <person name="Demakova O.V."/>
            <person name="Andreyeva E.N."/>
            <person name="Boldyreva L.V."/>
            <person name="Marra M."/>
            <person name="Carvalho A.B."/>
            <person name="Dimitri P."/>
            <person name="Villasante A."/>
            <person name="Zhimulev I.F."/>
            <person name="Rubin G.M."/>
            <person name="Karpen G.H."/>
            <person name="Celniker S.E."/>
        </authorList>
    </citation>
    <scope>NUCLEOTIDE SEQUENCE</scope>
</reference>
<dbReference type="PANTHER" id="PTHR11857:SF43">
    <property type="entry name" value="GEO07291P1-RELATED"/>
    <property type="match status" value="1"/>
</dbReference>
<feature type="signal peptide" evidence="6">
    <location>
        <begin position="1"/>
        <end position="15"/>
    </location>
</feature>
<evidence type="ECO:0007829" key="11">
    <source>
        <dbReference type="PeptideAtlas" id="A0A0B4LGZ8"/>
    </source>
</evidence>
<dbReference type="SMART" id="SM00708">
    <property type="entry name" value="PhBP"/>
    <property type="match status" value="1"/>
</dbReference>
<keyword evidence="5" id="KW-1015">Disulfide bond</keyword>
<dbReference type="Proteomes" id="UP000000803">
    <property type="component" value="Chromosome 2R"/>
</dbReference>
<reference evidence="7 10" key="6">
    <citation type="journal article" date="2005" name="PLoS Comput. Biol.">
        <title>Combined evidence annotation of transposable elements in genome sequences.</title>
        <authorList>
            <person name="Quesneville H."/>
            <person name="Bergman C.M."/>
            <person name="Andrieu O."/>
            <person name="Autard D."/>
            <person name="Nouaud D."/>
            <person name="Ashburner M."/>
            <person name="Anxolabehere D."/>
        </authorList>
    </citation>
    <scope>NUCLEOTIDE SEQUENCE [LARGE SCALE GENOMIC DNA]</scope>
    <source>
        <strain evidence="10">Berkeley</strain>
    </source>
</reference>
<reference evidence="7 10" key="1">
    <citation type="journal article" date="2000" name="Science">
        <title>The genome sequence of Drosophila melanogaster.</title>
        <authorList>
            <person name="Adams M.D."/>
            <person name="Celniker S.E."/>
            <person name="Holt R.A."/>
            <person name="Evans C.A."/>
            <person name="Gocayne J.D."/>
            <person name="Amanatides P.G."/>
            <person name="Scherer S.E."/>
            <person name="Li P.W."/>
            <person name="Hoskins R.A."/>
            <person name="Galle R.F."/>
            <person name="George R.A."/>
            <person name="Lewis S.E."/>
            <person name="Richards S."/>
            <person name="Ashburner M."/>
            <person name="Henderson S.N."/>
            <person name="Sutton G.G."/>
            <person name="Wortman J.R."/>
            <person name="Yandell M.D."/>
            <person name="Zhang Q."/>
            <person name="Chen L.X."/>
            <person name="Brandon R.C."/>
            <person name="Rogers Y.H."/>
            <person name="Blazej R.G."/>
            <person name="Champe M."/>
            <person name="Pfeiffer B.D."/>
            <person name="Wan K.H."/>
            <person name="Doyle C."/>
            <person name="Baxter E.G."/>
            <person name="Helt G."/>
            <person name="Nelson C.R."/>
            <person name="Gabor G.L."/>
            <person name="Abril J.F."/>
            <person name="Agbayani A."/>
            <person name="An H.J."/>
            <person name="Andrews-Pfannkoch C."/>
            <person name="Baldwin D."/>
            <person name="Ballew R.M."/>
            <person name="Basu A."/>
            <person name="Baxendale J."/>
            <person name="Bayraktaroglu L."/>
            <person name="Beasley E.M."/>
            <person name="Beeson K.Y."/>
            <person name="Benos P.V."/>
            <person name="Berman B.P."/>
            <person name="Bhandari D."/>
            <person name="Bolshakov S."/>
            <person name="Borkova D."/>
            <person name="Botchan M.R."/>
            <person name="Bouck J."/>
            <person name="Brokstein P."/>
            <person name="Brottier P."/>
            <person name="Burtis K.C."/>
            <person name="Busam D.A."/>
            <person name="Butler H."/>
            <person name="Cadieu E."/>
            <person name="Center A."/>
            <person name="Chandra I."/>
            <person name="Cherry J.M."/>
            <person name="Cawley S."/>
            <person name="Dahlke C."/>
            <person name="Davenport L.B."/>
            <person name="Davies P."/>
            <person name="de Pablos B."/>
            <person name="Delcher A."/>
            <person name="Deng Z."/>
            <person name="Mays A.D."/>
            <person name="Dew I."/>
            <person name="Dietz S.M."/>
            <person name="Dodson K."/>
            <person name="Doup L.E."/>
            <person name="Downes M."/>
            <person name="Dugan-Rocha S."/>
            <person name="Dunkov B.C."/>
            <person name="Dunn P."/>
            <person name="Durbin K.J."/>
            <person name="Evangelista C.C."/>
            <person name="Ferraz C."/>
            <person name="Ferriera S."/>
            <person name="Fleischmann W."/>
            <person name="Fosler C."/>
            <person name="Gabrielian A.E."/>
            <person name="Garg N.S."/>
            <person name="Gelbart W.M."/>
            <person name="Glasser K."/>
            <person name="Glodek A."/>
            <person name="Gong F."/>
            <person name="Gorrell J.H."/>
            <person name="Gu Z."/>
            <person name="Guan P."/>
            <person name="Harris M."/>
            <person name="Harris N.L."/>
            <person name="Harvey D."/>
            <person name="Heiman T.J."/>
            <person name="Hernandez J.R."/>
            <person name="Houck J."/>
            <person name="Hostin D."/>
            <person name="Houston K.A."/>
            <person name="Howland T.J."/>
            <person name="Wei M.H."/>
            <person name="Ibegwam C."/>
            <person name="Jalali M."/>
            <person name="Kalush F."/>
            <person name="Karpen G.H."/>
            <person name="Ke Z."/>
            <person name="Kennison J.A."/>
            <person name="Ketchum K.A."/>
            <person name="Kimmel B.E."/>
            <person name="Kodira C.D."/>
            <person name="Kraft C."/>
            <person name="Kravitz S."/>
            <person name="Kulp D."/>
            <person name="Lai Z."/>
            <person name="Lasko P."/>
            <person name="Lei Y."/>
            <person name="Levitsky A.A."/>
            <person name="Li J."/>
            <person name="Li Z."/>
            <person name="Liang Y."/>
            <person name="Lin X."/>
            <person name="Liu X."/>
            <person name="Mattei B."/>
            <person name="McIntosh T.C."/>
            <person name="McLeod M.P."/>
            <person name="McPherson D."/>
            <person name="Merkulov G."/>
            <person name="Milshina N.V."/>
            <person name="Mobarry C."/>
            <person name="Morris J."/>
            <person name="Moshrefi A."/>
            <person name="Mount S.M."/>
            <person name="Moy M."/>
            <person name="Murphy B."/>
            <person name="Murphy L."/>
            <person name="Muzny D.M."/>
            <person name="Nelson D.L."/>
            <person name="Nelson D.R."/>
            <person name="Nelson K.A."/>
            <person name="Nixon K."/>
            <person name="Nusskern D.R."/>
            <person name="Pacleb J.M."/>
            <person name="Palazzolo M."/>
            <person name="Pittman G.S."/>
            <person name="Pan S."/>
            <person name="Pollard J."/>
            <person name="Puri V."/>
            <person name="Reese M.G."/>
            <person name="Reinert K."/>
            <person name="Remington K."/>
            <person name="Saunders R.D."/>
            <person name="Scheeler F."/>
            <person name="Shen H."/>
            <person name="Shue B.C."/>
            <person name="Siden-Kiamos I."/>
            <person name="Simpson M."/>
            <person name="Skupski M.P."/>
            <person name="Smith T."/>
            <person name="Spier E."/>
            <person name="Spradling A.C."/>
            <person name="Stapleton M."/>
            <person name="Strong R."/>
            <person name="Sun E."/>
            <person name="Svirskas R."/>
            <person name="Tector C."/>
            <person name="Turner R."/>
            <person name="Venter E."/>
            <person name="Wang A.H."/>
            <person name="Wang X."/>
            <person name="Wang Z.Y."/>
            <person name="Wassarman D.A."/>
            <person name="Weinstock G.M."/>
            <person name="Weissenbach J."/>
            <person name="Williams S.M."/>
            <person name="WoodageT"/>
            <person name="Worley K.C."/>
            <person name="Wu D."/>
            <person name="Yang S."/>
            <person name="Yao Q.A."/>
            <person name="Ye J."/>
            <person name="Yeh R.F."/>
            <person name="Zaveri J.S."/>
            <person name="Zhan M."/>
            <person name="Zhang G."/>
            <person name="Zhao Q."/>
            <person name="Zheng L."/>
            <person name="Zheng X.H."/>
            <person name="Zhong F.N."/>
            <person name="Zhong W."/>
            <person name="Zhou X."/>
            <person name="Zhu S."/>
            <person name="Zhu X."/>
            <person name="Smith H.O."/>
            <person name="Gibbs R.A."/>
            <person name="Myers E.W."/>
            <person name="Rubin G.M."/>
            <person name="Venter J.C."/>
        </authorList>
    </citation>
    <scope>NUCLEOTIDE SEQUENCE [LARGE SCALE GENOMIC DNA]</scope>
    <source>
        <strain evidence="10">Berkeley</strain>
    </source>
</reference>
<reference evidence="7" key="15">
    <citation type="submission" date="2020-05" db="EMBL/GenBank/DDBJ databases">
        <title>Drosophila melanogaster release 4 sequence.</title>
        <authorList>
            <consortium name="Berkeley Drosophila Genome Project"/>
            <person name="Celniker S."/>
            <person name="Carlson J."/>
            <person name="Wan K."/>
            <person name="Pfeiffer B."/>
            <person name="Frise E."/>
            <person name="George R."/>
            <person name="Hoskins R."/>
            <person name="Stapleton M."/>
            <person name="Pacleb J."/>
            <person name="Park S."/>
            <person name="Svirskas R."/>
            <person name="Smith E."/>
            <person name="Yu C."/>
            <person name="Rubin G."/>
        </authorList>
    </citation>
    <scope>NUCLEOTIDE SEQUENCE</scope>
</reference>
<name>A0A0B4LGZ8_DROME</name>
<reference evidence="7 10" key="3">
    <citation type="journal article" date="2002" name="Genome Biol.">
        <title>Annotation of the Drosophila melanogaster euchromatic genome: a systematic review.</title>
        <authorList>
            <person name="Misra S."/>
            <person name="Crosby M.A."/>
            <person name="Mungall C.J."/>
            <person name="Matthews B.B."/>
            <person name="Campbell K.S."/>
            <person name="Hradecky P."/>
            <person name="Huang Y."/>
            <person name="Kaminker J.S."/>
            <person name="Millburn G.H."/>
            <person name="Prochnik S.E."/>
            <person name="Smith C.D."/>
            <person name="Tupy J.L."/>
            <person name="Whitfied E.J."/>
            <person name="Bayraktaroglu L."/>
            <person name="Berman B.P."/>
            <person name="Bettencourt B.R."/>
            <person name="Celniker S.E."/>
            <person name="de Grey A.D."/>
            <person name="Drysdale R.A."/>
            <person name="Harris N.L."/>
            <person name="Richter J."/>
            <person name="Russo S."/>
            <person name="Schroeder A.J."/>
            <person name="Shu S.Q."/>
            <person name="Stapleton M."/>
            <person name="Yamada C."/>
            <person name="Ashburner M."/>
            <person name="Gelbart W.M."/>
            <person name="Rubin G.M."/>
            <person name="Lewis S.E."/>
        </authorList>
    </citation>
    <scope>GENOME REANNOTATION</scope>
    <source>
        <strain evidence="10">Berkeley</strain>
    </source>
</reference>
<reference evidence="7" key="7">
    <citation type="submission" date="2006-08" db="EMBL/GenBank/DDBJ databases">
        <authorList>
            <person name="Celniker S."/>
            <person name="Carlson J."/>
            <person name="Wan K."/>
            <person name="Frise E."/>
            <person name="Hoskins R."/>
            <person name="Park S."/>
            <person name="Svirskas R."/>
            <person name="Rubin G."/>
        </authorList>
    </citation>
    <scope>NUCLEOTIDE SEQUENCE</scope>
</reference>
<comment type="similarity">
    <text evidence="2">Belongs to the PBP/GOBP family.</text>
</comment>
<reference evidence="7" key="10">
    <citation type="journal article" date="2015" name="G3 (Bethesda)">
        <title>Gene Model Annotations for Drosophila melanogaster: Impact of High-Throughput Data.</title>
        <authorList>
            <consortium name="FlyBase Consortium"/>
            <person name="Matthews B.B."/>
            <person name="Dos Santos G."/>
            <person name="Crosby M.A."/>
            <person name="Emmert D.B."/>
            <person name="St Pierre S.E."/>
            <person name="Gramates L.S."/>
            <person name="Zhou P."/>
            <person name="Schroeder A.J."/>
            <person name="Falls K."/>
            <person name="Strelets V."/>
            <person name="Russo S.M."/>
            <person name="Gelbart W.M."/>
            <person name="null"/>
        </authorList>
    </citation>
    <scope>NUCLEOTIDE SEQUENCE</scope>
</reference>
<dbReference type="OMA" id="CYLRCFM"/>
<evidence type="ECO:0000256" key="3">
    <source>
        <dbReference type="ARBA" id="ARBA00022525"/>
    </source>
</evidence>
<evidence type="ECO:0000313" key="7">
    <source>
        <dbReference type="EMBL" id="AHN56414.1"/>
    </source>
</evidence>
<organism evidence="7 10">
    <name type="scientific">Drosophila melanogaster</name>
    <name type="common">Fruit fly</name>
    <dbReference type="NCBI Taxonomy" id="7227"/>
    <lineage>
        <taxon>Eukaryota</taxon>
        <taxon>Metazoa</taxon>
        <taxon>Ecdysozoa</taxon>
        <taxon>Arthropoda</taxon>
        <taxon>Hexapoda</taxon>
        <taxon>Insecta</taxon>
        <taxon>Pterygota</taxon>
        <taxon>Neoptera</taxon>
        <taxon>Endopterygota</taxon>
        <taxon>Diptera</taxon>
        <taxon>Brachycera</taxon>
        <taxon>Muscomorpha</taxon>
        <taxon>Ephydroidea</taxon>
        <taxon>Drosophilidae</taxon>
        <taxon>Drosophila</taxon>
        <taxon>Sophophora</taxon>
    </lineage>
</organism>
<keyword evidence="11" id="KW-1267">Proteomics identification</keyword>
<dbReference type="ExpressionAtlas" id="A0A0B4LGZ8">
    <property type="expression patterns" value="baseline and differential"/>
</dbReference>
<dbReference type="FlyBase" id="FBgn0034470">
    <property type="gene designation" value="Obp56d"/>
</dbReference>
<comment type="subcellular location">
    <subcellularLocation>
        <location evidence="1">Secreted</location>
    </subcellularLocation>
</comment>
<dbReference type="SMR" id="A0A0B4LGZ8"/>
<dbReference type="InterPro" id="IPR006170">
    <property type="entry name" value="PBP/GOBP"/>
</dbReference>
<dbReference type="AlphaFoldDB" id="A0A0B4LGZ8"/>
<evidence type="ECO:0000313" key="9">
    <source>
        <dbReference type="FlyBase" id="FBgn0034470"/>
    </source>
</evidence>
<reference evidence="8" key="13">
    <citation type="submission" date="2016-07" db="EMBL/GenBank/DDBJ databases">
        <authorList>
            <person name="Wan K."/>
            <person name="Booth B."/>
            <person name="Spirohn K."/>
            <person name="Hao T."/>
            <person name="Hu Y."/>
            <person name="Calderwood M."/>
            <person name="Hill D."/>
            <person name="Mohr S."/>
            <person name="Vidal M."/>
            <person name="Celniker S."/>
            <person name="Perrimon N."/>
        </authorList>
    </citation>
    <scope>NUCLEOTIDE SEQUENCE</scope>
</reference>
<dbReference type="Gene3D" id="1.10.238.20">
    <property type="entry name" value="Pheromone/general odorant binding protein domain"/>
    <property type="match status" value="1"/>
</dbReference>
<accession>A0A0B4LGZ8</accession>
<dbReference type="AGR" id="FB:FBgn0034470"/>
<dbReference type="DNASU" id="37266"/>
<evidence type="ECO:0000256" key="4">
    <source>
        <dbReference type="ARBA" id="ARBA00022729"/>
    </source>
</evidence>
<dbReference type="GO" id="GO:0005549">
    <property type="term" value="F:odorant binding"/>
    <property type="evidence" value="ECO:0007669"/>
    <property type="project" value="InterPro"/>
</dbReference>
<reference evidence="7 10" key="8">
    <citation type="journal article" date="2007" name="Science">
        <title>The Release 5.1 annotation of Drosophila melanogaster heterochromatin.</title>
        <authorList>
            <person name="Smith C.D."/>
            <person name="Shu S."/>
            <person name="Mungall C.J."/>
            <person name="Karpen G.H."/>
        </authorList>
    </citation>
    <scope>NUCLEOTIDE SEQUENCE [LARGE SCALE GENOMIC DNA]</scope>
    <source>
        <strain evidence="10">Berkeley</strain>
    </source>
</reference>
<feature type="chain" id="PRO_5015034632" evidence="6">
    <location>
        <begin position="16"/>
        <end position="131"/>
    </location>
</feature>
<keyword evidence="4 6" id="KW-0732">Signal</keyword>
<dbReference type="VEuPathDB" id="VectorBase:FBgn0034470"/>